<dbReference type="AlphaFoldDB" id="A0A6A6GQU9"/>
<evidence type="ECO:0000256" key="1">
    <source>
        <dbReference type="ARBA" id="ARBA00022737"/>
    </source>
</evidence>
<keyword evidence="5" id="KW-1185">Reference proteome</keyword>
<gene>
    <name evidence="4" type="ORF">BDZ85DRAFT_188372</name>
</gene>
<dbReference type="GO" id="GO:0003824">
    <property type="term" value="F:catalytic activity"/>
    <property type="evidence" value="ECO:0007669"/>
    <property type="project" value="InterPro"/>
</dbReference>
<dbReference type="InterPro" id="IPR056884">
    <property type="entry name" value="NPHP3-like_N"/>
</dbReference>
<evidence type="ECO:0000313" key="5">
    <source>
        <dbReference type="Proteomes" id="UP000799538"/>
    </source>
</evidence>
<accession>A0A6A6GQU9</accession>
<dbReference type="Pfam" id="PF24883">
    <property type="entry name" value="NPHP3_N"/>
    <property type="match status" value="1"/>
</dbReference>
<evidence type="ECO:0000259" key="3">
    <source>
        <dbReference type="Pfam" id="PF24883"/>
    </source>
</evidence>
<dbReference type="GO" id="GO:0009116">
    <property type="term" value="P:nucleoside metabolic process"/>
    <property type="evidence" value="ECO:0007669"/>
    <property type="project" value="InterPro"/>
</dbReference>
<dbReference type="InterPro" id="IPR035994">
    <property type="entry name" value="Nucleoside_phosphorylase_sf"/>
</dbReference>
<dbReference type="OrthoDB" id="1577640at2759"/>
<reference evidence="5" key="1">
    <citation type="journal article" date="2020" name="Stud. Mycol.">
        <title>101 Dothideomycetes genomes: A test case for predicting lifestyles and emergence of pathogens.</title>
        <authorList>
            <person name="Haridas S."/>
            <person name="Albert R."/>
            <person name="Binder M."/>
            <person name="Bloem J."/>
            <person name="LaButti K."/>
            <person name="Salamov A."/>
            <person name="Andreopoulos B."/>
            <person name="Baker S."/>
            <person name="Barry K."/>
            <person name="Bills G."/>
            <person name="Bluhm B."/>
            <person name="Cannon C."/>
            <person name="Castanera R."/>
            <person name="Culley D."/>
            <person name="Daum C."/>
            <person name="Ezra D."/>
            <person name="Gonzalez J."/>
            <person name="Henrissat B."/>
            <person name="Kuo A."/>
            <person name="Liang C."/>
            <person name="Lipzen A."/>
            <person name="Lutzoni F."/>
            <person name="Magnuson J."/>
            <person name="Mondo S."/>
            <person name="Nolan M."/>
            <person name="Ohm R."/>
            <person name="Pangilinan J."/>
            <person name="Park H.-J."/>
            <person name="Ramirez L."/>
            <person name="Alfaro M."/>
            <person name="Sun H."/>
            <person name="Tritt A."/>
            <person name="Yoshinaga Y."/>
            <person name="Zwiers L.-H."/>
            <person name="Turgeon B."/>
            <person name="Goodwin S."/>
            <person name="Spatafora J."/>
            <person name="Crous P."/>
            <person name="Grigoriev I."/>
        </authorList>
    </citation>
    <scope>NUCLEOTIDE SEQUENCE [LARGE SCALE GENOMIC DNA]</scope>
    <source>
        <strain evidence="5">CECT 20119</strain>
    </source>
</reference>
<dbReference type="InterPro" id="IPR000845">
    <property type="entry name" value="Nucleoside_phosphorylase_d"/>
</dbReference>
<dbReference type="SUPFAM" id="SSF53167">
    <property type="entry name" value="Purine and uridine phosphorylases"/>
    <property type="match status" value="1"/>
</dbReference>
<feature type="non-terminal residue" evidence="4">
    <location>
        <position position="401"/>
    </location>
</feature>
<proteinExistence type="predicted"/>
<dbReference type="EMBL" id="ML992501">
    <property type="protein sequence ID" value="KAF2228067.1"/>
    <property type="molecule type" value="Genomic_DNA"/>
</dbReference>
<protein>
    <submittedName>
        <fullName evidence="4">Nucleoside phosphorylase domain-containing protein</fullName>
    </submittedName>
</protein>
<feature type="domain" description="Nucleoside phosphorylase" evidence="2">
    <location>
        <begin position="23"/>
        <end position="303"/>
    </location>
</feature>
<evidence type="ECO:0000313" key="4">
    <source>
        <dbReference type="EMBL" id="KAF2228067.1"/>
    </source>
</evidence>
<dbReference type="PANTHER" id="PTHR46082">
    <property type="entry name" value="ATP/GTP-BINDING PROTEIN-RELATED"/>
    <property type="match status" value="1"/>
</dbReference>
<keyword evidence="1" id="KW-0677">Repeat</keyword>
<dbReference type="Gene3D" id="3.40.50.1580">
    <property type="entry name" value="Nucleoside phosphorylase domain"/>
    <property type="match status" value="1"/>
</dbReference>
<name>A0A6A6GQU9_9PEZI</name>
<sequence length="401" mass="44527">MSALNRVDDEKSDVKERRRDDYRVGIVCALGVEEAAVTAMLDSTHLELPGLPSDDNFYRFGTMSGHDVVVTCLPAGVIGKVESTRIANNMRHSFPAVEIVLMVGVGGGVPSRKHDIRLGDIVVSQPEGSHPGLVEWDAGKAGAGGFVRRGSLNRPNRIILHCLQQVQGKHTAEDNVLNEHISGLRKRQPHLEPAGCKAPDPQLDILFSPEYVHPNEYPSCHHCDKRFIVERMPRVSSRPFIFYGNIGSGDQVVKDAVVRDNIARQYDLLCFEMEAVGIANAFESNYLVIRGICDYADSHKNKIWQPWAAMRAAWYAKEFLCVFKPARTTRPVPDTVNDSFLSTTNNYSPLMAKMNGGLKRSEGTCQWIFQDENYQSWCEQGGLLWLSGKPGAGKSTLMKAL</sequence>
<dbReference type="InterPro" id="IPR053137">
    <property type="entry name" value="NLR-like"/>
</dbReference>
<evidence type="ECO:0000259" key="2">
    <source>
        <dbReference type="Pfam" id="PF01048"/>
    </source>
</evidence>
<dbReference type="PANTHER" id="PTHR46082:SF11">
    <property type="entry name" value="AAA+ ATPASE DOMAIN-CONTAINING PROTEIN-RELATED"/>
    <property type="match status" value="1"/>
</dbReference>
<organism evidence="4 5">
    <name type="scientific">Elsinoe ampelina</name>
    <dbReference type="NCBI Taxonomy" id="302913"/>
    <lineage>
        <taxon>Eukaryota</taxon>
        <taxon>Fungi</taxon>
        <taxon>Dikarya</taxon>
        <taxon>Ascomycota</taxon>
        <taxon>Pezizomycotina</taxon>
        <taxon>Dothideomycetes</taxon>
        <taxon>Dothideomycetidae</taxon>
        <taxon>Myriangiales</taxon>
        <taxon>Elsinoaceae</taxon>
        <taxon>Elsinoe</taxon>
    </lineage>
</organism>
<dbReference type="Proteomes" id="UP000799538">
    <property type="component" value="Unassembled WGS sequence"/>
</dbReference>
<feature type="domain" description="Nephrocystin 3-like N-terminal" evidence="3">
    <location>
        <begin position="363"/>
        <end position="400"/>
    </location>
</feature>
<dbReference type="Pfam" id="PF01048">
    <property type="entry name" value="PNP_UDP_1"/>
    <property type="match status" value="1"/>
</dbReference>